<feature type="compositionally biased region" description="Polar residues" evidence="1">
    <location>
        <begin position="614"/>
        <end position="625"/>
    </location>
</feature>
<dbReference type="InterPro" id="IPR037138">
    <property type="entry name" value="His_deacetylse_dom_sf"/>
</dbReference>
<gene>
    <name evidence="3" type="ORF">BLGHR1_10182</name>
</gene>
<dbReference type="Pfam" id="PF00850">
    <property type="entry name" value="Hist_deacetyl"/>
    <property type="match status" value="1"/>
</dbReference>
<feature type="region of interest" description="Disordered" evidence="1">
    <location>
        <begin position="1"/>
        <end position="25"/>
    </location>
</feature>
<evidence type="ECO:0000259" key="2">
    <source>
        <dbReference type="Pfam" id="PF00850"/>
    </source>
</evidence>
<feature type="region of interest" description="Disordered" evidence="1">
    <location>
        <begin position="51"/>
        <end position="153"/>
    </location>
</feature>
<dbReference type="GO" id="GO:0005634">
    <property type="term" value="C:nucleus"/>
    <property type="evidence" value="ECO:0007669"/>
    <property type="project" value="TreeGrafter"/>
</dbReference>
<feature type="compositionally biased region" description="Polar residues" evidence="1">
    <location>
        <begin position="793"/>
        <end position="802"/>
    </location>
</feature>
<dbReference type="GO" id="GO:0010468">
    <property type="term" value="P:regulation of gene expression"/>
    <property type="evidence" value="ECO:0007669"/>
    <property type="project" value="UniProtKB-ARBA"/>
</dbReference>
<feature type="compositionally biased region" description="Low complexity" evidence="1">
    <location>
        <begin position="86"/>
        <end position="125"/>
    </location>
</feature>
<sequence>MSSSSSTRRKSLFIRGKEQDKSACSENYDALKQSLDNLRINIGQSNNLLCVPGSQPSRRNSSFVTSPTSNSSFRSKSPLNLPPSPASQKSCLSSPSSPGRASYTPSRRSSSSKLLTAKRTSSTSSIGNANPAGKTAIPEDLTPSTPHQTSSSSAINHFMSELDAHRTQDEGNSYTETVVILHDSCYGHRFSRPHTTKASLNTIFERPERIHASILGISAAYVRLSGRHKDGKYTLNSEKDSMMTFISPFQIRKTTRKLELSSQAVTKVHGEKWMEELKLMCQSAESKLALNRNEVARPEIGRGTEQNSSARLHEGDLYLCSESLNAMEGAIGAVCEGVDSVFRKTAECNGPRRSFVAIRPPGHHCSTNYPSGFCWVNNVHVGISYAALTHGLTHAAIIDFDLHHGDGSQAIAWENNNRALNATKNAPISKKSSIGYFSLHDINSYPCEMGDEEKVKNACICISNAHGQNIWNVHLQPWKSEQEFWELYESKYSVILDKAREYLRAQNERLKANTSGPKPRGAIFLSAGFDASEWESSGMQRHKVNVPTEFYARLTRDVVKIAEEEDTAVDGRVISVLEGGYSDRALLTGVFSHLSGLTNRDSSAANKNKKIDNTLPQTDSINTLCEDQPPENKKVSENQIYDPAWWSLPCIQELENLKNATASEPNKQKTSNSSFSSPTQSFMSKVTSPAALRTISEMSNFGIRSAKPTSKTAPPCQEVCWAHAAHELSKLLVPTGRQTLSYNSEELSPKKSRVNKDFQTIQRLKDTETVTEIPGRMALRARKPTKSVEPLGNSPTKNTASKLTRRKTVAVIDNISTKTANKTEIMSRDAKHTNNVTQPQRRPRLVPTQSSDSTFSKKNRPTPAIETENFKTNRPIIPSIANSTSRSDFTLQTSLPARRNRKPRKLCLDIEEVKVGKKRMQNSSPSCMEPPDLVNSDLSPRTARKSPPASDQPLKLESTSISDDIDKLTSSMSKIKISLVTKSQRAAREKNSGQKNPIRCMDSVPMTKAKPSLDKNLISNHNQLGLSESSSIISTEVSSMQTEADTVITQDFGQDMTVKNEGPSLILPDLSQISLSHDSSEKYIRDFNRNSSLSSSEQKSIDYDTFAMNPIDTNFIHGYKIEKPIKSVNAENRETLNEFPVIPCENMLDPPLQGYIKPSTQGKDQCSIKLDSLDILGLSTKDVDINSLDTKVQVPVDFSLEKTGLSTIDNRSIEMKITNLSGESE</sequence>
<feature type="compositionally biased region" description="Low complexity" evidence="1">
    <location>
        <begin position="668"/>
        <end position="682"/>
    </location>
</feature>
<dbReference type="Gene3D" id="3.40.800.20">
    <property type="entry name" value="Histone deacetylase domain"/>
    <property type="match status" value="1"/>
</dbReference>
<dbReference type="Proteomes" id="UP000275772">
    <property type="component" value="Unassembled WGS sequence"/>
</dbReference>
<dbReference type="SUPFAM" id="SSF52768">
    <property type="entry name" value="Arginase/deacetylase"/>
    <property type="match status" value="1"/>
</dbReference>
<dbReference type="AlphaFoldDB" id="A0A383UHX5"/>
<feature type="region of interest" description="Disordered" evidence="1">
    <location>
        <begin position="784"/>
        <end position="804"/>
    </location>
</feature>
<dbReference type="InterPro" id="IPR053244">
    <property type="entry name" value="HDAC_HD_type_1"/>
</dbReference>
<dbReference type="InterPro" id="IPR023696">
    <property type="entry name" value="Ureohydrolase_dom_sf"/>
</dbReference>
<dbReference type="InterPro" id="IPR000286">
    <property type="entry name" value="HDACs"/>
</dbReference>
<dbReference type="PANTHER" id="PTHR47558:SF1">
    <property type="entry name" value="HISTONE DEACETYLASE HOS3"/>
    <property type="match status" value="1"/>
</dbReference>
<name>A0A383UHX5_BLUHO</name>
<reference evidence="3 4" key="1">
    <citation type="submission" date="2017-11" db="EMBL/GenBank/DDBJ databases">
        <authorList>
            <person name="Kracher B."/>
        </authorList>
    </citation>
    <scope>NUCLEOTIDE SEQUENCE [LARGE SCALE GENOMIC DNA]</scope>
    <source>
        <strain evidence="3 4">RACE1</strain>
    </source>
</reference>
<evidence type="ECO:0000313" key="4">
    <source>
        <dbReference type="Proteomes" id="UP000275772"/>
    </source>
</evidence>
<dbReference type="VEuPathDB" id="FungiDB:BLGHR1_10182"/>
<dbReference type="InterPro" id="IPR023801">
    <property type="entry name" value="His_deacetylse_dom"/>
</dbReference>
<feature type="compositionally biased region" description="Polar residues" evidence="1">
    <location>
        <begin position="880"/>
        <end position="895"/>
    </location>
</feature>
<feature type="compositionally biased region" description="Low complexity" evidence="1">
    <location>
        <begin position="142"/>
        <end position="153"/>
    </location>
</feature>
<protein>
    <recommendedName>
        <fullName evidence="2">Histone deacetylase domain-containing protein</fullName>
    </recommendedName>
</protein>
<feature type="region of interest" description="Disordered" evidence="1">
    <location>
        <begin position="828"/>
        <end position="903"/>
    </location>
</feature>
<feature type="region of interest" description="Disordered" evidence="1">
    <location>
        <begin position="917"/>
        <end position="958"/>
    </location>
</feature>
<feature type="region of interest" description="Disordered" evidence="1">
    <location>
        <begin position="610"/>
        <end position="634"/>
    </location>
</feature>
<feature type="compositionally biased region" description="Polar residues" evidence="1">
    <location>
        <begin position="847"/>
        <end position="856"/>
    </location>
</feature>
<dbReference type="PRINTS" id="PR01270">
    <property type="entry name" value="HDASUPER"/>
</dbReference>
<proteinExistence type="predicted"/>
<dbReference type="FunFam" id="3.40.800.20:FF:000011">
    <property type="entry name" value="Histone deacetylase HOS3"/>
    <property type="match status" value="1"/>
</dbReference>
<accession>A0A383UHX5</accession>
<dbReference type="EMBL" id="UNSH01000001">
    <property type="protein sequence ID" value="SZE99431.1"/>
    <property type="molecule type" value="Genomic_DNA"/>
</dbReference>
<feature type="region of interest" description="Disordered" evidence="1">
    <location>
        <begin position="662"/>
        <end position="682"/>
    </location>
</feature>
<dbReference type="GO" id="GO:0004407">
    <property type="term" value="F:histone deacetylase activity"/>
    <property type="evidence" value="ECO:0007669"/>
    <property type="project" value="TreeGrafter"/>
</dbReference>
<feature type="domain" description="Histone deacetylase" evidence="2">
    <location>
        <begin position="255"/>
        <end position="595"/>
    </location>
</feature>
<feature type="compositionally biased region" description="Low complexity" evidence="1">
    <location>
        <begin position="60"/>
        <end position="73"/>
    </location>
</feature>
<evidence type="ECO:0000313" key="3">
    <source>
        <dbReference type="EMBL" id="SZE99431.1"/>
    </source>
</evidence>
<evidence type="ECO:0000256" key="1">
    <source>
        <dbReference type="SAM" id="MobiDB-lite"/>
    </source>
</evidence>
<dbReference type="PANTHER" id="PTHR47558">
    <property type="entry name" value="HISTONE DEACETYLASE HOS3"/>
    <property type="match status" value="1"/>
</dbReference>
<feature type="region of interest" description="Disordered" evidence="1">
    <location>
        <begin position="983"/>
        <end position="1002"/>
    </location>
</feature>
<organism evidence="3 4">
    <name type="scientific">Blumeria hordei</name>
    <name type="common">Barley powdery mildew</name>
    <name type="synonym">Blumeria graminis f. sp. hordei</name>
    <dbReference type="NCBI Taxonomy" id="2867405"/>
    <lineage>
        <taxon>Eukaryota</taxon>
        <taxon>Fungi</taxon>
        <taxon>Dikarya</taxon>
        <taxon>Ascomycota</taxon>
        <taxon>Pezizomycotina</taxon>
        <taxon>Leotiomycetes</taxon>
        <taxon>Erysiphales</taxon>
        <taxon>Erysiphaceae</taxon>
        <taxon>Blumeria</taxon>
    </lineage>
</organism>
<dbReference type="CDD" id="cd09998">
    <property type="entry name" value="HDAC_Hos3"/>
    <property type="match status" value="1"/>
</dbReference>